<evidence type="ECO:0000256" key="8">
    <source>
        <dbReference type="ARBA" id="ARBA00023326"/>
    </source>
</evidence>
<keyword evidence="5" id="KW-1015">Disulfide bond</keyword>
<dbReference type="AlphaFoldDB" id="A0A5C7I3F7"/>
<dbReference type="FunFam" id="3.20.20.80:FF:000015">
    <property type="entry name" value="Acidic endochitinase SE2"/>
    <property type="match status" value="1"/>
</dbReference>
<dbReference type="InterPro" id="IPR050542">
    <property type="entry name" value="Glycosyl_Hydrlase18_Chitinase"/>
</dbReference>
<evidence type="ECO:0000256" key="3">
    <source>
        <dbReference type="ARBA" id="ARBA00022801"/>
    </source>
</evidence>
<evidence type="ECO:0000313" key="14">
    <source>
        <dbReference type="Proteomes" id="UP000323000"/>
    </source>
</evidence>
<dbReference type="Pfam" id="PF00704">
    <property type="entry name" value="Glyco_hydro_18"/>
    <property type="match status" value="2"/>
</dbReference>
<dbReference type="SUPFAM" id="SSF51445">
    <property type="entry name" value="(Trans)glycosidases"/>
    <property type="match status" value="2"/>
</dbReference>
<organism evidence="13 14">
    <name type="scientific">Acer yangbiense</name>
    <dbReference type="NCBI Taxonomy" id="1000413"/>
    <lineage>
        <taxon>Eukaryota</taxon>
        <taxon>Viridiplantae</taxon>
        <taxon>Streptophyta</taxon>
        <taxon>Embryophyta</taxon>
        <taxon>Tracheophyta</taxon>
        <taxon>Spermatophyta</taxon>
        <taxon>Magnoliopsida</taxon>
        <taxon>eudicotyledons</taxon>
        <taxon>Gunneridae</taxon>
        <taxon>Pentapetalae</taxon>
        <taxon>rosids</taxon>
        <taxon>malvids</taxon>
        <taxon>Sapindales</taxon>
        <taxon>Sapindaceae</taxon>
        <taxon>Hippocastanoideae</taxon>
        <taxon>Acereae</taxon>
        <taxon>Acer</taxon>
    </lineage>
</organism>
<dbReference type="Gene3D" id="3.20.20.80">
    <property type="entry name" value="Glycosidases"/>
    <property type="match status" value="3"/>
</dbReference>
<dbReference type="InterPro" id="IPR001579">
    <property type="entry name" value="Glyco_hydro_18_chit_AS"/>
</dbReference>
<dbReference type="Proteomes" id="UP000323000">
    <property type="component" value="Chromosome 4"/>
</dbReference>
<dbReference type="PROSITE" id="PS51910">
    <property type="entry name" value="GH18_2"/>
    <property type="match status" value="2"/>
</dbReference>
<evidence type="ECO:0000259" key="12">
    <source>
        <dbReference type="PROSITE" id="PS51910"/>
    </source>
</evidence>
<dbReference type="GO" id="GO:0000272">
    <property type="term" value="P:polysaccharide catabolic process"/>
    <property type="evidence" value="ECO:0007669"/>
    <property type="project" value="UniProtKB-KW"/>
</dbReference>
<keyword evidence="3 10" id="KW-0378">Hydrolase</keyword>
<dbReference type="CDD" id="cd02877">
    <property type="entry name" value="GH18_hevamine_XipI_class_III"/>
    <property type="match status" value="2"/>
</dbReference>
<dbReference type="PANTHER" id="PTHR45708">
    <property type="entry name" value="ENDOCHITINASE"/>
    <property type="match status" value="1"/>
</dbReference>
<dbReference type="GO" id="GO:0005576">
    <property type="term" value="C:extracellular region"/>
    <property type="evidence" value="ECO:0007669"/>
    <property type="project" value="TreeGrafter"/>
</dbReference>
<evidence type="ECO:0000256" key="6">
    <source>
        <dbReference type="ARBA" id="ARBA00023277"/>
    </source>
</evidence>
<name>A0A5C7I3F7_9ROSI</name>
<evidence type="ECO:0000313" key="13">
    <source>
        <dbReference type="EMBL" id="TXG62972.1"/>
    </source>
</evidence>
<evidence type="ECO:0000256" key="1">
    <source>
        <dbReference type="ARBA" id="ARBA00000822"/>
    </source>
</evidence>
<dbReference type="PANTHER" id="PTHR45708:SF40">
    <property type="entry name" value="BASIC ENDOCHITINASE"/>
    <property type="match status" value="1"/>
</dbReference>
<keyword evidence="11" id="KW-0732">Signal</keyword>
<evidence type="ECO:0000256" key="10">
    <source>
        <dbReference type="RuleBase" id="RU000489"/>
    </source>
</evidence>
<gene>
    <name evidence="13" type="ORF">EZV62_009966</name>
</gene>
<evidence type="ECO:0000256" key="5">
    <source>
        <dbReference type="ARBA" id="ARBA00023157"/>
    </source>
</evidence>
<evidence type="ECO:0000256" key="9">
    <source>
        <dbReference type="ARBA" id="ARBA00025727"/>
    </source>
</evidence>
<sequence>MAHQFQTPLALLCLIIAALISNSNAGVISVYWGQNGNEGTLADACATGNYGIVNLAFLVTFGNGQTPLLNLAGHCDHASNTCTTLSNDIKACQNQGIKVMLSLGDSRPLGDAVLDGIDFDIEGGSSEHWDELARALSEFSQQKKVYLSAAPQCPFPDQWLGGALGTGLFDYVWVQFYNNPDCQYSGNADNLKNSWNQWTSSLSSGQVFLGLPAAPEAASSGFIQPDALASEVLPTIKNSPNYGGVMLWSRQYDQMLIDLVSKSNAGAIVVYWGQDTLLIALVSKSNAGGIVVYWGQDEKEGTLTDTCNCGKYQIVNIAFLSTFGNGQTPRINLAGHCEPASNGCQKVSNGIKNCHNKGVKVMLSIGGGGGSYSLSSADDAISVADYLWNNFLGGQSNSRPLGDAVLDGIDFDIEKGEPHYAALARRLSEHSQGGKKVYLTAAPQCPFPDQWLNGALSTGLFDYVWVQFYNNPPCEYISSDPNKFKNSWNQWTSSIKAKKFYVGLPASRAAAGDGYVPTNVLISEVLPFVKSNSKYGGIMLWDKYNDDQSGYSSKVKNNV</sequence>
<accession>A0A5C7I3F7</accession>
<evidence type="ECO:0000256" key="11">
    <source>
        <dbReference type="SAM" id="SignalP"/>
    </source>
</evidence>
<comment type="caution">
    <text evidence="13">The sequence shown here is derived from an EMBL/GenBank/DDBJ whole genome shotgun (WGS) entry which is preliminary data.</text>
</comment>
<reference evidence="14" key="1">
    <citation type="journal article" date="2019" name="Gigascience">
        <title>De novo genome assembly of the endangered Acer yangbiense, a plant species with extremely small populations endemic to Yunnan Province, China.</title>
        <authorList>
            <person name="Yang J."/>
            <person name="Wariss H.M."/>
            <person name="Tao L."/>
            <person name="Zhang R."/>
            <person name="Yun Q."/>
            <person name="Hollingsworth P."/>
            <person name="Dao Z."/>
            <person name="Luo G."/>
            <person name="Guo H."/>
            <person name="Ma Y."/>
            <person name="Sun W."/>
        </authorList>
    </citation>
    <scope>NUCLEOTIDE SEQUENCE [LARGE SCALE GENOMIC DNA]</scope>
    <source>
        <strain evidence="14">cv. Malutang</strain>
    </source>
</reference>
<dbReference type="EC" id="3.2.1.14" evidence="2"/>
<protein>
    <recommendedName>
        <fullName evidence="2">chitinase</fullName>
        <ecNumber evidence="2">3.2.1.14</ecNumber>
    </recommendedName>
</protein>
<comment type="catalytic activity">
    <reaction evidence="1">
        <text>Random endo-hydrolysis of N-acetyl-beta-D-glucosaminide (1-&gt;4)-beta-linkages in chitin and chitodextrins.</text>
        <dbReference type="EC" id="3.2.1.14"/>
    </reaction>
</comment>
<dbReference type="InterPro" id="IPR045321">
    <property type="entry name" value="Cts1-like"/>
</dbReference>
<proteinExistence type="inferred from homology"/>
<dbReference type="FunFam" id="3.20.20.80:FF:000560">
    <property type="entry name" value="Uncharacterized protein"/>
    <property type="match status" value="1"/>
</dbReference>
<keyword evidence="8" id="KW-0624">Polysaccharide degradation</keyword>
<keyword evidence="14" id="KW-1185">Reference proteome</keyword>
<dbReference type="OrthoDB" id="6020543at2759"/>
<keyword evidence="4" id="KW-0146">Chitin degradation</keyword>
<evidence type="ECO:0000256" key="7">
    <source>
        <dbReference type="ARBA" id="ARBA00023295"/>
    </source>
</evidence>
<keyword evidence="6" id="KW-0119">Carbohydrate metabolism</keyword>
<dbReference type="GO" id="GO:0008843">
    <property type="term" value="F:endochitinase activity"/>
    <property type="evidence" value="ECO:0007669"/>
    <property type="project" value="UniProtKB-EC"/>
</dbReference>
<evidence type="ECO:0000256" key="2">
    <source>
        <dbReference type="ARBA" id="ARBA00012729"/>
    </source>
</evidence>
<feature type="domain" description="GH18" evidence="12">
    <location>
        <begin position="26"/>
        <end position="267"/>
    </location>
</feature>
<feature type="domain" description="GH18" evidence="12">
    <location>
        <begin position="288"/>
        <end position="559"/>
    </location>
</feature>
<evidence type="ECO:0000256" key="4">
    <source>
        <dbReference type="ARBA" id="ARBA00023024"/>
    </source>
</evidence>
<feature type="signal peptide" evidence="11">
    <location>
        <begin position="1"/>
        <end position="25"/>
    </location>
</feature>
<dbReference type="GO" id="GO:0006032">
    <property type="term" value="P:chitin catabolic process"/>
    <property type="evidence" value="ECO:0007669"/>
    <property type="project" value="UniProtKB-KW"/>
</dbReference>
<comment type="similarity">
    <text evidence="9">Belongs to the glycosyl hydrolase 18 family. Chitinase class III subfamily.</text>
</comment>
<dbReference type="InterPro" id="IPR001223">
    <property type="entry name" value="Glyco_hydro18_cat"/>
</dbReference>
<feature type="chain" id="PRO_5022962705" description="chitinase" evidence="11">
    <location>
        <begin position="26"/>
        <end position="559"/>
    </location>
</feature>
<keyword evidence="7 10" id="KW-0326">Glycosidase</keyword>
<dbReference type="PROSITE" id="PS01095">
    <property type="entry name" value="GH18_1"/>
    <property type="match status" value="2"/>
</dbReference>
<dbReference type="EMBL" id="VAHF01000004">
    <property type="protein sequence ID" value="TXG62972.1"/>
    <property type="molecule type" value="Genomic_DNA"/>
</dbReference>
<dbReference type="InterPro" id="IPR017853">
    <property type="entry name" value="GH"/>
</dbReference>